<feature type="transmembrane region" description="Helical" evidence="5">
    <location>
        <begin position="29"/>
        <end position="53"/>
    </location>
</feature>
<dbReference type="EMBL" id="CAMXCT030003177">
    <property type="protein sequence ID" value="CAL4790181.1"/>
    <property type="molecule type" value="Genomic_DNA"/>
</dbReference>
<feature type="signal peptide" evidence="6">
    <location>
        <begin position="1"/>
        <end position="17"/>
    </location>
</feature>
<accession>A0A9P1D2Y9</accession>
<feature type="transmembrane region" description="Helical" evidence="5">
    <location>
        <begin position="219"/>
        <end position="243"/>
    </location>
</feature>
<dbReference type="InterPro" id="IPR043203">
    <property type="entry name" value="VGCC_Ca_Na"/>
</dbReference>
<dbReference type="Proteomes" id="UP001152797">
    <property type="component" value="Unassembled WGS sequence"/>
</dbReference>
<evidence type="ECO:0000256" key="3">
    <source>
        <dbReference type="ARBA" id="ARBA00022989"/>
    </source>
</evidence>
<feature type="domain" description="Ion transport" evidence="7">
    <location>
        <begin position="1"/>
        <end position="243"/>
    </location>
</feature>
<gene>
    <name evidence="8" type="ORF">C1SCF055_LOCUS28784</name>
</gene>
<reference evidence="9" key="2">
    <citation type="submission" date="2024-04" db="EMBL/GenBank/DDBJ databases">
        <authorList>
            <person name="Chen Y."/>
            <person name="Shah S."/>
            <person name="Dougan E. K."/>
            <person name="Thang M."/>
            <person name="Chan C."/>
        </authorList>
    </citation>
    <scope>NUCLEOTIDE SEQUENCE [LARGE SCALE GENOMIC DNA]</scope>
</reference>
<dbReference type="GO" id="GO:0001518">
    <property type="term" value="C:voltage-gated sodium channel complex"/>
    <property type="evidence" value="ECO:0007669"/>
    <property type="project" value="TreeGrafter"/>
</dbReference>
<dbReference type="EMBL" id="CAMXCT020003177">
    <property type="protein sequence ID" value="CAL1156244.1"/>
    <property type="molecule type" value="Genomic_DNA"/>
</dbReference>
<name>A0A9P1D2Y9_9DINO</name>
<dbReference type="InterPro" id="IPR005821">
    <property type="entry name" value="Ion_trans_dom"/>
</dbReference>
<dbReference type="PANTHER" id="PTHR10037:SF62">
    <property type="entry name" value="SODIUM CHANNEL PROTEIN 60E"/>
    <property type="match status" value="1"/>
</dbReference>
<feature type="transmembrane region" description="Helical" evidence="5">
    <location>
        <begin position="65"/>
        <end position="83"/>
    </location>
</feature>
<feature type="chain" id="PRO_5043270965" evidence="6">
    <location>
        <begin position="18"/>
        <end position="272"/>
    </location>
</feature>
<dbReference type="AlphaFoldDB" id="A0A9P1D2Y9"/>
<dbReference type="InterPro" id="IPR027359">
    <property type="entry name" value="Volt_channel_dom_sf"/>
</dbReference>
<dbReference type="GO" id="GO:0086010">
    <property type="term" value="P:membrane depolarization during action potential"/>
    <property type="evidence" value="ECO:0007669"/>
    <property type="project" value="TreeGrafter"/>
</dbReference>
<evidence type="ECO:0000256" key="1">
    <source>
        <dbReference type="ARBA" id="ARBA00004141"/>
    </source>
</evidence>
<evidence type="ECO:0000256" key="6">
    <source>
        <dbReference type="SAM" id="SignalP"/>
    </source>
</evidence>
<sequence length="272" mass="30276">MLVIAFNLLMMGIEVDATSALKPGEPTPAFFLVCNIAIVVIFIFELTIKFLAYGPRGVLLGPEKWWNLFDIIIVITSIIETILDMVTQASFSNGLDSSHLRVMRVVRLARALRGIRVMKLIRSIGALRSIVLAIVSTLWSLVWTLVLLMILFYVFGVILAQLVSDGCSTIQADVVNCDTLNHMRYWSTVSESMLTLFLSISGGVSWIEALDPLRTISSLAAFAFIAYVFVSIFAILNVVTGVFCHRAIESAQADKEIAIMKQMEWKEVSYEL</sequence>
<dbReference type="PANTHER" id="PTHR10037">
    <property type="entry name" value="VOLTAGE-GATED CATION CHANNEL CALCIUM AND SODIUM"/>
    <property type="match status" value="1"/>
</dbReference>
<evidence type="ECO:0000313" key="10">
    <source>
        <dbReference type="EMBL" id="CAL4790181.1"/>
    </source>
</evidence>
<dbReference type="GO" id="GO:0005248">
    <property type="term" value="F:voltage-gated sodium channel activity"/>
    <property type="evidence" value="ECO:0007669"/>
    <property type="project" value="TreeGrafter"/>
</dbReference>
<protein>
    <submittedName>
        <fullName evidence="10">Voltage-dependent T-type calcium channel subunit alpha-1G (Cav3.1c) (NBR13) (Voltage-gated calcium channel subunit alpha Cav3.1)</fullName>
    </submittedName>
</protein>
<keyword evidence="4 5" id="KW-0472">Membrane</keyword>
<keyword evidence="3 5" id="KW-1133">Transmembrane helix</keyword>
<evidence type="ECO:0000256" key="5">
    <source>
        <dbReference type="SAM" id="Phobius"/>
    </source>
</evidence>
<organism evidence="8">
    <name type="scientific">Cladocopium goreaui</name>
    <dbReference type="NCBI Taxonomy" id="2562237"/>
    <lineage>
        <taxon>Eukaryota</taxon>
        <taxon>Sar</taxon>
        <taxon>Alveolata</taxon>
        <taxon>Dinophyceae</taxon>
        <taxon>Suessiales</taxon>
        <taxon>Symbiodiniaceae</taxon>
        <taxon>Cladocopium</taxon>
    </lineage>
</organism>
<dbReference type="Gene3D" id="1.10.287.70">
    <property type="match status" value="1"/>
</dbReference>
<feature type="transmembrane region" description="Helical" evidence="5">
    <location>
        <begin position="185"/>
        <end position="207"/>
    </location>
</feature>
<comment type="caution">
    <text evidence="8">The sequence shown here is derived from an EMBL/GenBank/DDBJ whole genome shotgun (WGS) entry which is preliminary data.</text>
</comment>
<evidence type="ECO:0000259" key="7">
    <source>
        <dbReference type="Pfam" id="PF00520"/>
    </source>
</evidence>
<keyword evidence="11" id="KW-1185">Reference proteome</keyword>
<comment type="subcellular location">
    <subcellularLocation>
        <location evidence="1">Membrane</location>
        <topology evidence="1">Multi-pass membrane protein</topology>
    </subcellularLocation>
</comment>
<evidence type="ECO:0000313" key="11">
    <source>
        <dbReference type="Proteomes" id="UP001152797"/>
    </source>
</evidence>
<evidence type="ECO:0000256" key="4">
    <source>
        <dbReference type="ARBA" id="ARBA00023136"/>
    </source>
</evidence>
<dbReference type="EMBL" id="CAMXCT010003177">
    <property type="protein sequence ID" value="CAI4002869.1"/>
    <property type="molecule type" value="Genomic_DNA"/>
</dbReference>
<evidence type="ECO:0000313" key="8">
    <source>
        <dbReference type="EMBL" id="CAI4002869.1"/>
    </source>
</evidence>
<feature type="transmembrane region" description="Helical" evidence="5">
    <location>
        <begin position="145"/>
        <end position="164"/>
    </location>
</feature>
<proteinExistence type="predicted"/>
<reference evidence="8" key="1">
    <citation type="submission" date="2022-10" db="EMBL/GenBank/DDBJ databases">
        <authorList>
            <person name="Chen Y."/>
            <person name="Dougan E. K."/>
            <person name="Chan C."/>
            <person name="Rhodes N."/>
            <person name="Thang M."/>
        </authorList>
    </citation>
    <scope>NUCLEOTIDE SEQUENCE</scope>
</reference>
<keyword evidence="6" id="KW-0732">Signal</keyword>
<keyword evidence="2 5" id="KW-0812">Transmembrane</keyword>
<dbReference type="SUPFAM" id="SSF81324">
    <property type="entry name" value="Voltage-gated potassium channels"/>
    <property type="match status" value="1"/>
</dbReference>
<dbReference type="Gene3D" id="1.20.120.350">
    <property type="entry name" value="Voltage-gated potassium channels. Chain C"/>
    <property type="match status" value="1"/>
</dbReference>
<dbReference type="Pfam" id="PF00520">
    <property type="entry name" value="Ion_trans"/>
    <property type="match status" value="1"/>
</dbReference>
<evidence type="ECO:0000313" key="9">
    <source>
        <dbReference type="EMBL" id="CAL1156244.1"/>
    </source>
</evidence>
<evidence type="ECO:0000256" key="2">
    <source>
        <dbReference type="ARBA" id="ARBA00022692"/>
    </source>
</evidence>